<proteinExistence type="predicted"/>
<sequence>MTASNNRPTFGAAAESVAAQPNIARTAPPYKRQRVELPSDPTRAQSSRTQTEAGGSPKRMLIASPADVRSPARAAVATPSSPSTPGQRRPPPLATKPPQPPSSASAGRLGPLPVVPARKRRFTRSRSGCATCRVRKIKCDETRPHCHRCLEDDRQCEYFHSTSSARVEAAVKAQAEPSNADPYPTAAAAKSARLFQHGQPHHSPRQASDRLLRPASAHQHSSIPTVTAGTAGDITSPKHLDDWLDLLCASIGNDIPHASGSALADASQPAVKRDDQLSDASHQSTALRFVHSVSDTQSDRSASRDRLKAARHRRSTAAASAIADPTLASASAEARSPNWLDDDWLSTWTASSDGPAGIQHTFDAASGTPVLANTTAARPGLQHIPEAELQRRIRELCVTRIQLESVSFFFNTTARCFHLLSADTNVWRIFFAQLAAESPMVLDLAGCLGLTHLSLTQDHRKKGLAHAHFSRCKTEWDAFVGQLHTPELIALAAAQVNSAHRALELLAGTILIAHIEQFSRGFATSSRAYTALAITVVRQVLAGTPTGTPASWWVNELDHGPASAFRFFVRILLWWETMSRTMGPASEQGDVLDIFEHVYRWDESDSRQQDPIECSTQCVVGWPLDLLEAVERINRLSAVPEIAAFVPQPASSVPLVMPSGSLSHALEGHVTLEVQLQIDAIESQIRLSRPMPLTQDDSLAAELRYLIFECLQSASLVYFCRTLLKSTDAVWFEIDKVTRFLERKQQRLGASGEGKHAGPSDPTGSTHGDLQVAHAMETRGKWWIRAPDGALIWAYFQCASEIFGELDASLDASPLAGPLGERPDQRRQFGRGDPVKLALGSDIVIGADAYDSFARSRSERRQRCRGSLLLWEKFDEIQCVFLCRQLLKAVWDGRDLYEHEMRRRMRLSKGSSSQASTDASQDIGRYDQATELANICRQRRWRQPLIF</sequence>
<dbReference type="OrthoDB" id="2593732at2759"/>
<dbReference type="GO" id="GO:0000981">
    <property type="term" value="F:DNA-binding transcription factor activity, RNA polymerase II-specific"/>
    <property type="evidence" value="ECO:0007669"/>
    <property type="project" value="InterPro"/>
</dbReference>
<dbReference type="PANTHER" id="PTHR36206:SF12">
    <property type="entry name" value="ASPERCRYPTIN BIOSYNTHESIS CLUSTER-SPECIFIC TRANSCRIPTION REGULATOR ATNN-RELATED"/>
    <property type="match status" value="1"/>
</dbReference>
<dbReference type="PANTHER" id="PTHR36206">
    <property type="entry name" value="ASPERCRYPTIN BIOSYNTHESIS CLUSTER-SPECIFIC TRANSCRIPTION REGULATOR ATNN-RELATED"/>
    <property type="match status" value="1"/>
</dbReference>
<dbReference type="Pfam" id="PF11951">
    <property type="entry name" value="Fungal_trans_2"/>
    <property type="match status" value="1"/>
</dbReference>
<name>A0A081CG83_PSEA2</name>
<accession>A0A081CG83</accession>
<protein>
    <submittedName>
        <fullName evidence="1">Uncharacterized protein</fullName>
    </submittedName>
</protein>
<dbReference type="GeneID" id="26304612"/>
<dbReference type="SUPFAM" id="SSF57701">
    <property type="entry name" value="Zn2/Cys6 DNA-binding domain"/>
    <property type="match status" value="1"/>
</dbReference>
<dbReference type="InterPro" id="IPR036864">
    <property type="entry name" value="Zn2-C6_fun-type_DNA-bd_sf"/>
</dbReference>
<dbReference type="CDD" id="cd00067">
    <property type="entry name" value="GAL4"/>
    <property type="match status" value="1"/>
</dbReference>
<dbReference type="Pfam" id="PF00172">
    <property type="entry name" value="Zn_clus"/>
    <property type="match status" value="1"/>
</dbReference>
<dbReference type="SMART" id="SM00066">
    <property type="entry name" value="GAL4"/>
    <property type="match status" value="1"/>
</dbReference>
<dbReference type="RefSeq" id="XP_014656342.1">
    <property type="nucleotide sequence ID" value="XM_014800856.1"/>
</dbReference>
<gene>
    <name evidence="1" type="ORF">PAN0_009c3897</name>
</gene>
<dbReference type="GO" id="GO:0003677">
    <property type="term" value="F:DNA binding"/>
    <property type="evidence" value="ECO:0007669"/>
    <property type="project" value="UniProtKB-KW"/>
</dbReference>
<dbReference type="Proteomes" id="UP000053758">
    <property type="component" value="Unassembled WGS sequence"/>
</dbReference>
<dbReference type="PROSITE" id="PS50048">
    <property type="entry name" value="ZN2_CY6_FUNGAL_2"/>
    <property type="match status" value="1"/>
</dbReference>
<dbReference type="EMBL" id="DF830076">
    <property type="protein sequence ID" value="GAK65679.1"/>
    <property type="molecule type" value="Genomic_DNA"/>
</dbReference>
<organism evidence="1 2">
    <name type="scientific">Pseudozyma antarctica</name>
    <name type="common">Yeast</name>
    <name type="synonym">Candida antarctica</name>
    <dbReference type="NCBI Taxonomy" id="84753"/>
    <lineage>
        <taxon>Eukaryota</taxon>
        <taxon>Fungi</taxon>
        <taxon>Dikarya</taxon>
        <taxon>Basidiomycota</taxon>
        <taxon>Ustilaginomycotina</taxon>
        <taxon>Ustilaginomycetes</taxon>
        <taxon>Ustilaginales</taxon>
        <taxon>Ustilaginaceae</taxon>
        <taxon>Moesziomyces</taxon>
    </lineage>
</organism>
<dbReference type="PROSITE" id="PS00463">
    <property type="entry name" value="ZN2_CY6_FUNGAL_1"/>
    <property type="match status" value="1"/>
</dbReference>
<dbReference type="GO" id="GO:0008270">
    <property type="term" value="F:zinc ion binding"/>
    <property type="evidence" value="ECO:0007669"/>
    <property type="project" value="InterPro"/>
</dbReference>
<evidence type="ECO:0000313" key="1">
    <source>
        <dbReference type="EMBL" id="GAK65679.1"/>
    </source>
</evidence>
<dbReference type="HOGENOM" id="CLU_354552_0_0_1"/>
<dbReference type="InterPro" id="IPR052360">
    <property type="entry name" value="Transcr_Regulatory_Proteins"/>
</dbReference>
<dbReference type="InterPro" id="IPR001138">
    <property type="entry name" value="Zn2Cys6_DnaBD"/>
</dbReference>
<reference evidence="2" key="1">
    <citation type="journal article" date="2014" name="Genome Announc.">
        <title>Draft Genome Sequence of the Yeast Pseudozyma antarctica Type Strain JCM10317, a Producer of the Glycolipid Biosurfactants, Mannosylerythritol Lipids.</title>
        <authorList>
            <person name="Saika A."/>
            <person name="Koike H."/>
            <person name="Hori T."/>
            <person name="Fukuoka T."/>
            <person name="Sato S."/>
            <person name="Habe H."/>
            <person name="Kitamoto D."/>
            <person name="Morita T."/>
        </authorList>
    </citation>
    <scope>NUCLEOTIDE SEQUENCE [LARGE SCALE GENOMIC DNA]</scope>
    <source>
        <strain evidence="2">JCM 10317</strain>
    </source>
</reference>
<dbReference type="InterPro" id="IPR021858">
    <property type="entry name" value="Fun_TF"/>
</dbReference>
<dbReference type="Gene3D" id="4.10.240.10">
    <property type="entry name" value="Zn(2)-C6 fungal-type DNA-binding domain"/>
    <property type="match status" value="1"/>
</dbReference>
<evidence type="ECO:0000313" key="2">
    <source>
        <dbReference type="Proteomes" id="UP000053758"/>
    </source>
</evidence>
<keyword evidence="2" id="KW-1185">Reference proteome</keyword>
<dbReference type="AlphaFoldDB" id="A0A081CG83"/>